<sequence length="747" mass="79580">MPGRTPRLLIAGAMSVLTMPLVAAVASTAEPIGVEPGDLVLRTADGRLVHYSHDAAAGTPWPETSGAALGTGWGGADSLAVADVNLDGEPDLFDRIGDSVGYHPNRAGLEPVWDPGERVLGMTGWAGTPQVVLDDFNRDGGPDLMARQPAGNLRIWEHDGSTTGSPWLTRPAYDVAYGLDRADTVAFGEVTRDGFRDLVIREEDGTLWIVPHPGESAQPAARSSGREVLWDLDELRARAAAGTSGLRAASAEADPTLPYELGFAWADYAALRVADVNGDGLGDLLALDDDGGLWIYPHNGATVGQKPWTTRIDAGSWWGRDSLLAVTDAPVTQAPPDPPDPQPEPDPEPVRTGDAVALDRDGRLWRLWHTGDRDRPWTRSAANVVGSDWSGADVFALDDVDLDGRIDLFFRDPAGTGSVWYHPHQGVAAAPWDINVKIFGMSGWNNAAAVLLEDVDRDDRPDLLSRMPDGNLRVWFHDGQSAASPWLSGAWTDVALGLQTTDLVRWAEMTGDDARDLVIREADGSVWVLPNPGADIAPGSAPVWTWDLAAARAAADPSDPTLPYELGSAWADAGTLDVQDADGDGRSDLLAVGADGGLTIYYHDGSPSGRNPWTTPTAAGGRWDDYELIGFSSLPADTDPEPEPSGRVQYDPVGTNTVQVITASGFRPGERVTHLFQGRPQNAVLANPAGEVVFAVKAPPRGGEYESELVAESGAALRLTFQVVKGAPGGDAADLVAWREEWSPQRP</sequence>
<organism evidence="3 4">
    <name type="scientific">Jiangella alba</name>
    <dbReference type="NCBI Taxonomy" id="561176"/>
    <lineage>
        <taxon>Bacteria</taxon>
        <taxon>Bacillati</taxon>
        <taxon>Actinomycetota</taxon>
        <taxon>Actinomycetes</taxon>
        <taxon>Jiangellales</taxon>
        <taxon>Jiangellaceae</taxon>
        <taxon>Jiangella</taxon>
    </lineage>
</organism>
<feature type="compositionally biased region" description="Pro residues" evidence="1">
    <location>
        <begin position="333"/>
        <end position="344"/>
    </location>
</feature>
<dbReference type="RefSeq" id="WP_141711570.1">
    <property type="nucleotide sequence ID" value="NZ_FNUC01000004.1"/>
</dbReference>
<dbReference type="PANTHER" id="PTHR44103">
    <property type="entry name" value="PROPROTEIN CONVERTASE P"/>
    <property type="match status" value="1"/>
</dbReference>
<dbReference type="OrthoDB" id="166934at2"/>
<dbReference type="AlphaFoldDB" id="A0A1H5Q0M9"/>
<dbReference type="Proteomes" id="UP000181980">
    <property type="component" value="Unassembled WGS sequence"/>
</dbReference>
<name>A0A1H5Q0M9_9ACTN</name>
<dbReference type="Gene3D" id="2.115.10.10">
    <property type="entry name" value="Tachylectin 2"/>
    <property type="match status" value="1"/>
</dbReference>
<accession>A0A1H5Q0M9</accession>
<evidence type="ECO:0000313" key="4">
    <source>
        <dbReference type="Proteomes" id="UP000181980"/>
    </source>
</evidence>
<keyword evidence="2" id="KW-0732">Signal</keyword>
<dbReference type="EMBL" id="FNUC01000004">
    <property type="protein sequence ID" value="SEF18797.1"/>
    <property type="molecule type" value="Genomic_DNA"/>
</dbReference>
<keyword evidence="4" id="KW-1185">Reference proteome</keyword>
<evidence type="ECO:0000256" key="1">
    <source>
        <dbReference type="SAM" id="MobiDB-lite"/>
    </source>
</evidence>
<reference evidence="4" key="1">
    <citation type="submission" date="2016-10" db="EMBL/GenBank/DDBJ databases">
        <authorList>
            <person name="Varghese N."/>
            <person name="Submissions S."/>
        </authorList>
    </citation>
    <scope>NUCLEOTIDE SEQUENCE [LARGE SCALE GENOMIC DNA]</scope>
    <source>
        <strain evidence="4">DSM 45237</strain>
    </source>
</reference>
<dbReference type="PANTHER" id="PTHR44103:SF1">
    <property type="entry name" value="PROPROTEIN CONVERTASE P"/>
    <property type="match status" value="1"/>
</dbReference>
<gene>
    <name evidence="3" type="ORF">SAMN04488561_6868</name>
</gene>
<dbReference type="InterPro" id="IPR028994">
    <property type="entry name" value="Integrin_alpha_N"/>
</dbReference>
<evidence type="ECO:0000313" key="3">
    <source>
        <dbReference type="EMBL" id="SEF18797.1"/>
    </source>
</evidence>
<evidence type="ECO:0008006" key="5">
    <source>
        <dbReference type="Google" id="ProtNLM"/>
    </source>
</evidence>
<evidence type="ECO:0000256" key="2">
    <source>
        <dbReference type="SAM" id="SignalP"/>
    </source>
</evidence>
<feature type="region of interest" description="Disordered" evidence="1">
    <location>
        <begin position="329"/>
        <end position="354"/>
    </location>
</feature>
<feature type="signal peptide" evidence="2">
    <location>
        <begin position="1"/>
        <end position="23"/>
    </location>
</feature>
<protein>
    <recommendedName>
        <fullName evidence="5">Repeat domain-containing protein</fullName>
    </recommendedName>
</protein>
<dbReference type="STRING" id="561176.SAMN04488561_6868"/>
<proteinExistence type="predicted"/>
<feature type="chain" id="PRO_5038947612" description="Repeat domain-containing protein" evidence="2">
    <location>
        <begin position="24"/>
        <end position="747"/>
    </location>
</feature>
<dbReference type="SUPFAM" id="SSF69318">
    <property type="entry name" value="Integrin alpha N-terminal domain"/>
    <property type="match status" value="2"/>
</dbReference>